<feature type="compositionally biased region" description="Polar residues" evidence="3">
    <location>
        <begin position="36"/>
        <end position="46"/>
    </location>
</feature>
<dbReference type="InterPro" id="IPR001895">
    <property type="entry name" value="RASGEF_cat_dom"/>
</dbReference>
<organism evidence="6 7">
    <name type="scientific">Rhodonia placenta</name>
    <dbReference type="NCBI Taxonomy" id="104341"/>
    <lineage>
        <taxon>Eukaryota</taxon>
        <taxon>Fungi</taxon>
        <taxon>Dikarya</taxon>
        <taxon>Basidiomycota</taxon>
        <taxon>Agaricomycotina</taxon>
        <taxon>Agaricomycetes</taxon>
        <taxon>Polyporales</taxon>
        <taxon>Adustoporiaceae</taxon>
        <taxon>Rhodonia</taxon>
    </lineage>
</organism>
<dbReference type="Pfam" id="PF00617">
    <property type="entry name" value="RasGEF"/>
    <property type="match status" value="1"/>
</dbReference>
<feature type="region of interest" description="Disordered" evidence="3">
    <location>
        <begin position="839"/>
        <end position="896"/>
    </location>
</feature>
<reference evidence="6" key="2">
    <citation type="journal article" name="Front. Microbiol.">
        <title>Degradative Capacity of Two Strains of Rhodonia placenta: From Phenotype to Genotype.</title>
        <authorList>
            <person name="Kolle M."/>
            <person name="Horta M.A.C."/>
            <person name="Nowrousian M."/>
            <person name="Ohm R.A."/>
            <person name="Benz J.P."/>
            <person name="Pilgard A."/>
        </authorList>
    </citation>
    <scope>NUCLEOTIDE SEQUENCE</scope>
    <source>
        <strain evidence="6">FPRL280</strain>
    </source>
</reference>
<dbReference type="InterPro" id="IPR023578">
    <property type="entry name" value="Ras_GEF_dom_sf"/>
</dbReference>
<dbReference type="SMART" id="SM00147">
    <property type="entry name" value="RasGEF"/>
    <property type="match status" value="1"/>
</dbReference>
<feature type="region of interest" description="Disordered" evidence="3">
    <location>
        <begin position="165"/>
        <end position="276"/>
    </location>
</feature>
<feature type="compositionally biased region" description="Low complexity" evidence="3">
    <location>
        <begin position="1115"/>
        <end position="1137"/>
    </location>
</feature>
<feature type="compositionally biased region" description="Polar residues" evidence="3">
    <location>
        <begin position="232"/>
        <end position="255"/>
    </location>
</feature>
<feature type="region of interest" description="Disordered" evidence="3">
    <location>
        <begin position="1382"/>
        <end position="1414"/>
    </location>
</feature>
<feature type="compositionally biased region" description="Low complexity" evidence="3">
    <location>
        <begin position="47"/>
        <end position="56"/>
    </location>
</feature>
<gene>
    <name evidence="6" type="ORF">IEO21_04444</name>
</gene>
<feature type="region of interest" description="Disordered" evidence="3">
    <location>
        <begin position="1170"/>
        <end position="1191"/>
    </location>
</feature>
<dbReference type="InterPro" id="IPR036964">
    <property type="entry name" value="RASGEF_cat_dom_sf"/>
</dbReference>
<dbReference type="Gene3D" id="1.10.840.10">
    <property type="entry name" value="Ras guanine-nucleotide exchange factors catalytic domain"/>
    <property type="match status" value="1"/>
</dbReference>
<evidence type="ECO:0000256" key="1">
    <source>
        <dbReference type="ARBA" id="ARBA00022658"/>
    </source>
</evidence>
<comment type="caution">
    <text evidence="6">The sequence shown here is derived from an EMBL/GenBank/DDBJ whole genome shotgun (WGS) entry which is preliminary data.</text>
</comment>
<feature type="region of interest" description="Disordered" evidence="3">
    <location>
        <begin position="294"/>
        <end position="324"/>
    </location>
</feature>
<evidence type="ECO:0000259" key="4">
    <source>
        <dbReference type="PROSITE" id="PS50009"/>
    </source>
</evidence>
<dbReference type="PROSITE" id="PS50212">
    <property type="entry name" value="RASGEF_NTER"/>
    <property type="match status" value="1"/>
</dbReference>
<dbReference type="GO" id="GO:0005085">
    <property type="term" value="F:guanyl-nucleotide exchange factor activity"/>
    <property type="evidence" value="ECO:0007669"/>
    <property type="project" value="UniProtKB-KW"/>
</dbReference>
<dbReference type="GO" id="GO:0007265">
    <property type="term" value="P:Ras protein signal transduction"/>
    <property type="evidence" value="ECO:0007669"/>
    <property type="project" value="TreeGrafter"/>
</dbReference>
<feature type="compositionally biased region" description="Polar residues" evidence="3">
    <location>
        <begin position="878"/>
        <end position="896"/>
    </location>
</feature>
<dbReference type="SMART" id="SM00229">
    <property type="entry name" value="RasGEFN"/>
    <property type="match status" value="1"/>
</dbReference>
<sequence length="1541" mass="169072">MNPSFDLANGTDASGPANSSRHASPALRPTKELESQVPSVTSGHEPSSSIASTSVAHSTVTSPLQSVLPLLDVSHGGDHVHSNLELPPEVAGADLYIAPDGSFVEVSSGEAARVLKKRYDQYMGVGKDVRSPYAITAFINQHGRQMYRVGLRGLSAPAASAEAAEDLSSKRYTGMHDPRQSMQQTKRRSRMSVHSFLPSAVFKNGAVPPHPPLPHPDGTRSPPLRKLRKTRSIPNQLGSGSERTCQQVPPTSSTGRPHAHSVSSADAFREPPSDVKAKAVQRDMFADVMMWSTSPASPHVSSGPSSSKQSLQHSNDPHGTHSADYIVNPFGPGVSFESPSWRSGFHATSPRALREMQSFESGLTARADQGKEPRDVGTNGDTLESDLERLPSIPLEEEHQHTVLTPRRETMMHSPYSTEVFDVLQTSRGLPSLDRISPIARETTIKLSLRAEESVAPRDDPRFVIWGYVESDDQENVARASIADVSSCSSGVSRRKSLRHKRTTSPPEIVADADSVKEGPTKLLVAATIERWIAQLSSEFNYDELIVFFLTYRTYISPLDLGHLLISRFHWALGETSSSRDEMVRRIVRVRTFTALRHWVTTFFEIDFVPNRELRLLFANWLNSLSRDPIIQTLKDALKIVRQLRKVFQDRKDMHLRRLSMHPGGQPNGSASRVPVLDQAASAGAGYPSGARESIDYEIDLDLDSGLNGKSTFGGNLPSDRHTAGPVELAPLRQPLHLTFMPYGKKNTTTLATPIPSPLLMPMPNSSLSRVLVNTIGRLGRWKRVLNSRATGRSISSACGDVSAFDVEANETGDLLLVRGGVEQYLKLVETQMSQVTLVGSSRSTGDPPSIALTQDTSTAMDGRAPEPSSPPPPYDVNNAQAEPSSQDDALSDTSSIRPVSSLTAFSEHEDVSDPQSVQRAHHLTNDQLEIVSIDDLDLSDLSSDEGISLSPPPGLKKLPRRLPTRRDFEFVRRSATDTVSSMGIQSHYSTMSAESGSSAGVELGSAIHSWQMHALVDSLSDEEEDGDVEAALRRLEGQINEEKQRAKQSKVDRWVQSIQKRHAASRVSADPDNVGSDDEDYGDGGWQSRGISRSNSRSPSRASISSDGRRSTNSMIPITAATSTTPPSEPPSTDESNMPSDPLSNAPAHTKPLAEDAVPLEILQSRVESVAATSNSGSGTPLGHVTSTPALTKSVHPGNMKWHRSFVLDYRVEMLLQHFSMIDRELYVNIHFAELVTPHMVGTPQDTNVLDWSQFLRERARLKAEGRAGRQIGTLAVVRGRFNLVTNFVISEIVLTHPSQRMRLFTKFVRLSWKAYELKSFNMLVALVAGLRSSWVVRAMQQCADRLRIYDKRILDDLNAWTTQTGHFVYIRQALDAMTEPKPTEVDSQDVSAVSTDGQSTRSRATSDSKPSSAPACVPFFGVYLSQLQPYTDLPDLIDPTEPHEPVGIDPVSNTFEPLAHPEVFSTLASLPPSLQLEPLINVHKQRLVASVLKSFVDSQHLAARVQYPVDKKLFQRCLKLRGLDPDTLERALALFSEAR</sequence>
<keyword evidence="1 2" id="KW-0344">Guanine-nucleotide releasing factor</keyword>
<proteinExistence type="predicted"/>
<feature type="domain" description="Ras-GEF" evidence="4">
    <location>
        <begin position="1212"/>
        <end position="1539"/>
    </location>
</feature>
<dbReference type="PROSITE" id="PS50009">
    <property type="entry name" value="RASGEF_CAT"/>
    <property type="match status" value="1"/>
</dbReference>
<accession>A0A8H7P4A5</accession>
<reference evidence="6" key="1">
    <citation type="submission" date="2020-11" db="EMBL/GenBank/DDBJ databases">
        <authorList>
            <person name="Koelle M."/>
            <person name="Horta M.A.C."/>
            <person name="Nowrousian M."/>
            <person name="Ohm R.A."/>
            <person name="Benz P."/>
            <person name="Pilgard A."/>
        </authorList>
    </citation>
    <scope>NUCLEOTIDE SEQUENCE</scope>
    <source>
        <strain evidence="6">FPRL280</strain>
    </source>
</reference>
<dbReference type="PANTHER" id="PTHR23113:SF363">
    <property type="entry name" value="PROTEIN SON OF SEVENLESS"/>
    <property type="match status" value="1"/>
</dbReference>
<evidence type="ECO:0000259" key="5">
    <source>
        <dbReference type="PROSITE" id="PS50212"/>
    </source>
</evidence>
<dbReference type="Proteomes" id="UP000639403">
    <property type="component" value="Unassembled WGS sequence"/>
</dbReference>
<feature type="compositionally biased region" description="Polar residues" evidence="3">
    <location>
        <begin position="839"/>
        <end position="860"/>
    </location>
</feature>
<protein>
    <recommendedName>
        <fullName evidence="8">Ras GEF</fullName>
    </recommendedName>
</protein>
<feature type="region of interest" description="Disordered" evidence="3">
    <location>
        <begin position="1042"/>
        <end position="1151"/>
    </location>
</feature>
<dbReference type="InterPro" id="IPR000651">
    <property type="entry name" value="Ras-like_Gua-exchang_fac_N"/>
</dbReference>
<evidence type="ECO:0000313" key="7">
    <source>
        <dbReference type="Proteomes" id="UP000639403"/>
    </source>
</evidence>
<evidence type="ECO:0008006" key="8">
    <source>
        <dbReference type="Google" id="ProtNLM"/>
    </source>
</evidence>
<feature type="compositionally biased region" description="Polar residues" evidence="3">
    <location>
        <begin position="1390"/>
        <end position="1413"/>
    </location>
</feature>
<dbReference type="PANTHER" id="PTHR23113">
    <property type="entry name" value="GUANINE NUCLEOTIDE EXCHANGE FACTOR"/>
    <property type="match status" value="1"/>
</dbReference>
<evidence type="ECO:0000313" key="6">
    <source>
        <dbReference type="EMBL" id="KAF9815654.1"/>
    </source>
</evidence>
<feature type="compositionally biased region" description="Polar residues" evidence="3">
    <location>
        <begin position="1172"/>
        <end position="1191"/>
    </location>
</feature>
<feature type="compositionally biased region" description="Basic and acidic residues" evidence="3">
    <location>
        <begin position="1042"/>
        <end position="1054"/>
    </location>
</feature>
<dbReference type="InterPro" id="IPR008937">
    <property type="entry name" value="Ras-like_GEF"/>
</dbReference>
<feature type="compositionally biased region" description="Basic and acidic residues" evidence="3">
    <location>
        <begin position="267"/>
        <end position="276"/>
    </location>
</feature>
<dbReference type="EMBL" id="JADOXO010000066">
    <property type="protein sequence ID" value="KAF9815654.1"/>
    <property type="molecule type" value="Genomic_DNA"/>
</dbReference>
<dbReference type="CDD" id="cd06224">
    <property type="entry name" value="REM"/>
    <property type="match status" value="1"/>
</dbReference>
<dbReference type="GO" id="GO:0005886">
    <property type="term" value="C:plasma membrane"/>
    <property type="evidence" value="ECO:0007669"/>
    <property type="project" value="TreeGrafter"/>
</dbReference>
<feature type="region of interest" description="Disordered" evidence="3">
    <location>
        <begin position="1"/>
        <end position="56"/>
    </location>
</feature>
<evidence type="ECO:0000256" key="2">
    <source>
        <dbReference type="PROSITE-ProRule" id="PRU00168"/>
    </source>
</evidence>
<feature type="compositionally biased region" description="Low complexity" evidence="3">
    <location>
        <begin position="1089"/>
        <end position="1107"/>
    </location>
</feature>
<feature type="domain" description="N-terminal Ras-GEF" evidence="5">
    <location>
        <begin position="520"/>
        <end position="645"/>
    </location>
</feature>
<dbReference type="SUPFAM" id="SSF48366">
    <property type="entry name" value="Ras GEF"/>
    <property type="match status" value="1"/>
</dbReference>
<evidence type="ECO:0000256" key="3">
    <source>
        <dbReference type="SAM" id="MobiDB-lite"/>
    </source>
</evidence>
<feature type="region of interest" description="Disordered" evidence="3">
    <location>
        <begin position="362"/>
        <end position="384"/>
    </location>
</feature>
<dbReference type="Pfam" id="PF00618">
    <property type="entry name" value="RasGEF_N"/>
    <property type="match status" value="1"/>
</dbReference>
<dbReference type="Gene3D" id="1.20.870.10">
    <property type="entry name" value="Son of sevenless (SoS) protein Chain: S domain 1"/>
    <property type="match status" value="1"/>
</dbReference>
<name>A0A8H7P4A5_9APHY</name>
<feature type="compositionally biased region" description="Low complexity" evidence="3">
    <location>
        <begin position="294"/>
        <end position="314"/>
    </location>
</feature>